<keyword evidence="2" id="KW-1133">Transmembrane helix</keyword>
<evidence type="ECO:0000256" key="1">
    <source>
        <dbReference type="SAM" id="MobiDB-lite"/>
    </source>
</evidence>
<gene>
    <name evidence="4" type="ORF">R6G71_00440</name>
    <name evidence="5" type="ORF">SAMN05421878_10813</name>
</gene>
<name>A0A1G7CN91_9ACTO</name>
<feature type="compositionally biased region" description="Basic and acidic residues" evidence="1">
    <location>
        <begin position="368"/>
        <end position="405"/>
    </location>
</feature>
<feature type="transmembrane region" description="Helical" evidence="2">
    <location>
        <begin position="414"/>
        <end position="434"/>
    </location>
</feature>
<evidence type="ECO:0000256" key="2">
    <source>
        <dbReference type="SAM" id="Phobius"/>
    </source>
</evidence>
<keyword evidence="2" id="KW-0472">Membrane</keyword>
<feature type="region of interest" description="Disordered" evidence="1">
    <location>
        <begin position="339"/>
        <end position="405"/>
    </location>
</feature>
<keyword evidence="2" id="KW-0812">Transmembrane</keyword>
<evidence type="ECO:0000313" key="4">
    <source>
        <dbReference type="EMBL" id="MDY5152533.1"/>
    </source>
</evidence>
<keyword evidence="3" id="KW-0732">Signal</keyword>
<dbReference type="Proteomes" id="UP001273799">
    <property type="component" value="Unassembled WGS sequence"/>
</dbReference>
<feature type="compositionally biased region" description="Acidic residues" evidence="1">
    <location>
        <begin position="339"/>
        <end position="352"/>
    </location>
</feature>
<reference evidence="5" key="2">
    <citation type="submission" date="2016-10" db="EMBL/GenBank/DDBJ databases">
        <authorList>
            <person name="de Groot N.N."/>
        </authorList>
    </citation>
    <scope>NUCLEOTIDE SEQUENCE [LARGE SCALE GENOMIC DNA]</scope>
    <source>
        <strain evidence="5">DSM 20639</strain>
    </source>
</reference>
<keyword evidence="6" id="KW-1185">Reference proteome</keyword>
<evidence type="ECO:0000313" key="6">
    <source>
        <dbReference type="Proteomes" id="UP000182744"/>
    </source>
</evidence>
<sequence>MSKNVKGKIATLAGGGLSAIAAVALAFGANAPAAFAAPGDQINENAAMPTVVVNAPNMDIKVPNIENAEIVYTVMTDTGAKFTITDGDPSGYSLGEANSVVVKAVIQGEEYFYLAPTNGAPVKEATWTLGVDRSQLDKANAEEKKQEAKKPVTVGLNEAMPTVTTDGVNRDIRVPSIEGVEIEYTVKPFTGKAFTIKSGDKDGYSVGEGDVVVKGVITNDANFGYTPTNGAPIKEHTWTLAAPKLIPVDGDVVVWFTDKPGVENDTFRVAKVDHVNYWFKAPGAEGWTKVNPDWHGQELAVGACGGEFLVKAKADPGYKLASVEEEPVWGHFFACDADQSEQTEGTTEEGPTEEGTAPSAEETQAPADEVKDPAKDAVKEPAKTDKKVEKKADPKVSKPKADAKKKLVKTGADIAGFAGAAALLSAIGVSAFAYSRRKK</sequence>
<feature type="signal peptide" evidence="3">
    <location>
        <begin position="1"/>
        <end position="36"/>
    </location>
</feature>
<feature type="chain" id="PRO_5010230636" description="Gram-positive cocci surface proteins LPxTG domain-containing protein" evidence="3">
    <location>
        <begin position="37"/>
        <end position="439"/>
    </location>
</feature>
<dbReference type="RefSeq" id="WP_074662480.1">
    <property type="nucleotide sequence ID" value="NZ_JAWNFU010000001.1"/>
</dbReference>
<accession>A0A1G7CN91</accession>
<evidence type="ECO:0000256" key="3">
    <source>
        <dbReference type="SAM" id="SignalP"/>
    </source>
</evidence>
<dbReference type="EMBL" id="JAWNFU010000001">
    <property type="protein sequence ID" value="MDY5152533.1"/>
    <property type="molecule type" value="Genomic_DNA"/>
</dbReference>
<dbReference type="Proteomes" id="UP000182744">
    <property type="component" value="Unassembled WGS sequence"/>
</dbReference>
<reference evidence="4" key="3">
    <citation type="submission" date="2023-10" db="EMBL/GenBank/DDBJ databases">
        <title>Whole Genome based description of the genera Actinobaculum and Actinotignum reveals a complex phylogenetic relationship within the species included in the genus Actinotignum.</title>
        <authorList>
            <person name="Jensen C.S."/>
            <person name="Dargis R."/>
            <person name="Kemp M."/>
            <person name="Christensen J.J."/>
        </authorList>
    </citation>
    <scope>NUCLEOTIDE SEQUENCE</scope>
    <source>
        <strain evidence="4">Actinobaculum_suis_CCUG19206T</strain>
    </source>
</reference>
<organism evidence="5 6">
    <name type="scientific">Actinobaculum suis</name>
    <dbReference type="NCBI Taxonomy" id="1657"/>
    <lineage>
        <taxon>Bacteria</taxon>
        <taxon>Bacillati</taxon>
        <taxon>Actinomycetota</taxon>
        <taxon>Actinomycetes</taxon>
        <taxon>Actinomycetales</taxon>
        <taxon>Actinomycetaceae</taxon>
        <taxon>Actinobaculum</taxon>
    </lineage>
</organism>
<proteinExistence type="predicted"/>
<evidence type="ECO:0000313" key="5">
    <source>
        <dbReference type="EMBL" id="SDE39915.1"/>
    </source>
</evidence>
<evidence type="ECO:0008006" key="7">
    <source>
        <dbReference type="Google" id="ProtNLM"/>
    </source>
</evidence>
<reference evidence="6" key="1">
    <citation type="submission" date="2016-10" db="EMBL/GenBank/DDBJ databases">
        <authorList>
            <person name="Varghese N."/>
        </authorList>
    </citation>
    <scope>NUCLEOTIDE SEQUENCE [LARGE SCALE GENOMIC DNA]</scope>
    <source>
        <strain evidence="6">DSM 20639</strain>
    </source>
</reference>
<protein>
    <recommendedName>
        <fullName evidence="7">Gram-positive cocci surface proteins LPxTG domain-containing protein</fullName>
    </recommendedName>
</protein>
<dbReference type="AlphaFoldDB" id="A0A1G7CN91"/>
<dbReference type="EMBL" id="FNAU01000008">
    <property type="protein sequence ID" value="SDE39915.1"/>
    <property type="molecule type" value="Genomic_DNA"/>
</dbReference>